<dbReference type="STRING" id="1560234.SP90_03980"/>
<feature type="transmembrane region" description="Helical" evidence="2">
    <location>
        <begin position="339"/>
        <end position="360"/>
    </location>
</feature>
<feature type="transmembrane region" description="Helical" evidence="2">
    <location>
        <begin position="21"/>
        <end position="43"/>
    </location>
</feature>
<feature type="transmembrane region" description="Helical" evidence="2">
    <location>
        <begin position="440"/>
        <end position="461"/>
    </location>
</feature>
<dbReference type="OrthoDB" id="9806952at2"/>
<dbReference type="SUPFAM" id="SSF109604">
    <property type="entry name" value="HD-domain/PDEase-like"/>
    <property type="match status" value="1"/>
</dbReference>
<feature type="transmembrane region" description="Helical" evidence="2">
    <location>
        <begin position="473"/>
        <end position="494"/>
    </location>
</feature>
<dbReference type="Gene3D" id="1.10.3210.10">
    <property type="entry name" value="Hypothetical protein af1432"/>
    <property type="match status" value="1"/>
</dbReference>
<dbReference type="SMART" id="SM00471">
    <property type="entry name" value="HDc"/>
    <property type="match status" value="1"/>
</dbReference>
<feature type="transmembrane region" description="Helical" evidence="2">
    <location>
        <begin position="303"/>
        <end position="324"/>
    </location>
</feature>
<keyword evidence="2" id="KW-0472">Membrane</keyword>
<name>A0A1B7XJR2_9BACT</name>
<evidence type="ECO:0000259" key="3">
    <source>
        <dbReference type="SMART" id="SM00471"/>
    </source>
</evidence>
<comment type="caution">
    <text evidence="4">The sequence shown here is derived from an EMBL/GenBank/DDBJ whole genome shotgun (WGS) entry which is preliminary data.</text>
</comment>
<dbReference type="EMBL" id="JXMS01000004">
    <property type="protein sequence ID" value="OBQ55767.1"/>
    <property type="molecule type" value="Genomic_DNA"/>
</dbReference>
<organism evidence="4 5">
    <name type="scientific">Halodesulfovibrio spirochaetisodalis</name>
    <dbReference type="NCBI Taxonomy" id="1560234"/>
    <lineage>
        <taxon>Bacteria</taxon>
        <taxon>Pseudomonadati</taxon>
        <taxon>Thermodesulfobacteriota</taxon>
        <taxon>Desulfovibrionia</taxon>
        <taxon>Desulfovibrionales</taxon>
        <taxon>Desulfovibrionaceae</taxon>
        <taxon>Halodesulfovibrio</taxon>
    </lineage>
</organism>
<dbReference type="PATRIC" id="fig|1560234.3.peg.2657"/>
<feature type="region of interest" description="Disordered" evidence="1">
    <location>
        <begin position="733"/>
        <end position="763"/>
    </location>
</feature>
<dbReference type="RefSeq" id="WP_066852825.1">
    <property type="nucleotide sequence ID" value="NZ_JXMS01000004.1"/>
</dbReference>
<keyword evidence="2" id="KW-0812">Transmembrane</keyword>
<dbReference type="Proteomes" id="UP000091979">
    <property type="component" value="Unassembled WGS sequence"/>
</dbReference>
<feature type="compositionally biased region" description="Basic and acidic residues" evidence="1">
    <location>
        <begin position="733"/>
        <end position="755"/>
    </location>
</feature>
<feature type="domain" description="HD/PDEase" evidence="3">
    <location>
        <begin position="523"/>
        <end position="678"/>
    </location>
</feature>
<reference evidence="4 5" key="1">
    <citation type="submission" date="2015-01" db="EMBL/GenBank/DDBJ databases">
        <title>Desulfovibrio sp. JC271 draft genome sequence.</title>
        <authorList>
            <person name="Shivani Y."/>
            <person name="Subhash Y."/>
            <person name="Sasikala C."/>
            <person name="Ramana C.V."/>
        </authorList>
    </citation>
    <scope>NUCLEOTIDE SEQUENCE [LARGE SCALE GENOMIC DNA]</scope>
    <source>
        <strain evidence="4 5">JC271</strain>
    </source>
</reference>
<dbReference type="PANTHER" id="PTHR36442:SF1">
    <property type="entry name" value="CYCLIC-DI-AMP PHOSPHODIESTERASE PGPH"/>
    <property type="match status" value="1"/>
</dbReference>
<evidence type="ECO:0000256" key="2">
    <source>
        <dbReference type="SAM" id="Phobius"/>
    </source>
</evidence>
<evidence type="ECO:0000256" key="1">
    <source>
        <dbReference type="SAM" id="MobiDB-lite"/>
    </source>
</evidence>
<accession>A0A1B7XJR2</accession>
<dbReference type="InterPro" id="IPR011621">
    <property type="entry name" value="Metal-dep_PHydrolase_7TM_intra"/>
</dbReference>
<dbReference type="CDD" id="cd00077">
    <property type="entry name" value="HDc"/>
    <property type="match status" value="1"/>
</dbReference>
<gene>
    <name evidence="4" type="ORF">SP90_03980</name>
</gene>
<dbReference type="Pfam" id="PF07698">
    <property type="entry name" value="7TM-7TMR_HD"/>
    <property type="match status" value="1"/>
</dbReference>
<dbReference type="Pfam" id="PF01966">
    <property type="entry name" value="HD"/>
    <property type="match status" value="1"/>
</dbReference>
<keyword evidence="4" id="KW-0378">Hydrolase</keyword>
<keyword evidence="5" id="KW-1185">Reference proteome</keyword>
<dbReference type="InterPro" id="IPR006674">
    <property type="entry name" value="HD_domain"/>
</dbReference>
<dbReference type="Pfam" id="PF07697">
    <property type="entry name" value="7TMR-HDED"/>
    <property type="match status" value="1"/>
</dbReference>
<protein>
    <submittedName>
        <fullName evidence="4">HD family phosphohydrolase</fullName>
    </submittedName>
</protein>
<dbReference type="GO" id="GO:0016787">
    <property type="term" value="F:hydrolase activity"/>
    <property type="evidence" value="ECO:0007669"/>
    <property type="project" value="UniProtKB-KW"/>
</dbReference>
<dbReference type="NCBIfam" id="TIGR00277">
    <property type="entry name" value="HDIG"/>
    <property type="match status" value="1"/>
</dbReference>
<dbReference type="InterPro" id="IPR011624">
    <property type="entry name" value="Metal-dep_PHydrolase_7TM_extra"/>
</dbReference>
<feature type="transmembrane region" description="Helical" evidence="2">
    <location>
        <begin position="397"/>
        <end position="420"/>
    </location>
</feature>
<keyword evidence="2" id="KW-1133">Transmembrane helix</keyword>
<evidence type="ECO:0000313" key="4">
    <source>
        <dbReference type="EMBL" id="OBQ55767.1"/>
    </source>
</evidence>
<dbReference type="InterPro" id="IPR003607">
    <property type="entry name" value="HD/PDEase_dom"/>
</dbReference>
<proteinExistence type="predicted"/>
<evidence type="ECO:0000313" key="5">
    <source>
        <dbReference type="Proteomes" id="UP000091979"/>
    </source>
</evidence>
<dbReference type="InterPro" id="IPR006675">
    <property type="entry name" value="HDIG_dom"/>
</dbReference>
<dbReference type="InterPro" id="IPR052722">
    <property type="entry name" value="PgpH_phosphodiesterase"/>
</dbReference>
<dbReference type="AlphaFoldDB" id="A0A1B7XJR2"/>
<feature type="transmembrane region" description="Helical" evidence="2">
    <location>
        <begin position="372"/>
        <end position="390"/>
    </location>
</feature>
<dbReference type="PANTHER" id="PTHR36442">
    <property type="entry name" value="CYCLIC-DI-AMP PHOSPHODIESTERASE PGPH"/>
    <property type="match status" value="1"/>
</dbReference>
<sequence>MTSKGKARGSGQKGSTKLRDAVARYPRLGMFVFLTVLISLAILSGTNLRPPLPLYVAGEVAAQDVLATQDLLFEDTSSTLVKRRQVAELQPPIYDLDRTPLAKIQDKFRLIFDLINSPIATATDEDTVRWQIEEILNVEVSRKTFNHWKEEQFQNIFYSQAIPYIVDELNKGIVADSSLLLQNRNGYIVRDLAQSNETLHSVAFKIGDLASTKKGLLKELRKKGKAPLRTRNAVLSLVSPVLTPTITPNRVETQLREQLALDAVDPVYYSIKKGESIVRKGERVTLPIQIKLQALLAHKNQRFFPYQMLGVFMTTLLLGAGLAFKRRGRRLSSLRNEDLLFTSLLIILFAGGAKAFTLLQGNFDGAQHAADMLPILYPVPGALGLAGLIFGVRRCSVIALITGFLCTVMLGGGIELFLFYFIGGMLNVWLVQHAESRKDIAISGLPLMGGLLITWLGLALYQQLGMPNIAVGASFAAANGLISLLIVFALSPIIELIFNYTTRFKLMELMNLEQPLLQELMMNAPGTYHHSLILSNLVEAGAKSIGANSLLCKVAALYHDIGKLAKPHYFIENQGRAKNPHDKLTPAMSTLILISHVKKGVCLARKYRLGHEIEDIIQQHHGTSVIRYFYTKAADQDESLCKDDFRYPGPKPKSREAAIVMLADAVEASSRVLADPTPSRLRGHIDTIIKGIFAEGQLDDSELTFADLSKVGESFHRVLTGIFHRRIEYPEEQRAGCVKNNDEKNGNGDKPDKPKNGPAPEAA</sequence>